<protein>
    <submittedName>
        <fullName evidence="2">Uncharacterized protein</fullName>
    </submittedName>
</protein>
<name>A0A8J2RFX5_9CRUS</name>
<sequence>MDSRRNSNSSTAFVVIVIVIIVILVITAGLKNSARPWRIQKRVNMTASSHQRGRSSPILVSSIKIASSRNNRTAAVMQSLNKAKPKWNPNNPRPHTVQRRPFQNAFNNQTLKAIEPAANDRSYLNGSRVLPLPRNTG</sequence>
<gene>
    <name evidence="2" type="ORF">DGAL_LOCUS401</name>
</gene>
<dbReference type="Proteomes" id="UP000789390">
    <property type="component" value="Unassembled WGS sequence"/>
</dbReference>
<evidence type="ECO:0000313" key="3">
    <source>
        <dbReference type="Proteomes" id="UP000789390"/>
    </source>
</evidence>
<keyword evidence="1" id="KW-0812">Transmembrane</keyword>
<feature type="transmembrane region" description="Helical" evidence="1">
    <location>
        <begin position="12"/>
        <end position="30"/>
    </location>
</feature>
<evidence type="ECO:0000256" key="1">
    <source>
        <dbReference type="SAM" id="Phobius"/>
    </source>
</evidence>
<dbReference type="AlphaFoldDB" id="A0A8J2RFX5"/>
<keyword evidence="3" id="KW-1185">Reference proteome</keyword>
<keyword evidence="1" id="KW-0472">Membrane</keyword>
<dbReference type="EMBL" id="CAKKLH010000002">
    <property type="protein sequence ID" value="CAH0098350.1"/>
    <property type="molecule type" value="Genomic_DNA"/>
</dbReference>
<accession>A0A8J2RFX5</accession>
<organism evidence="2 3">
    <name type="scientific">Daphnia galeata</name>
    <dbReference type="NCBI Taxonomy" id="27404"/>
    <lineage>
        <taxon>Eukaryota</taxon>
        <taxon>Metazoa</taxon>
        <taxon>Ecdysozoa</taxon>
        <taxon>Arthropoda</taxon>
        <taxon>Crustacea</taxon>
        <taxon>Branchiopoda</taxon>
        <taxon>Diplostraca</taxon>
        <taxon>Cladocera</taxon>
        <taxon>Anomopoda</taxon>
        <taxon>Daphniidae</taxon>
        <taxon>Daphnia</taxon>
    </lineage>
</organism>
<dbReference type="OrthoDB" id="10401848at2759"/>
<evidence type="ECO:0000313" key="2">
    <source>
        <dbReference type="EMBL" id="CAH0098350.1"/>
    </source>
</evidence>
<keyword evidence="1" id="KW-1133">Transmembrane helix</keyword>
<proteinExistence type="predicted"/>
<comment type="caution">
    <text evidence="2">The sequence shown here is derived from an EMBL/GenBank/DDBJ whole genome shotgun (WGS) entry which is preliminary data.</text>
</comment>
<reference evidence="2" key="1">
    <citation type="submission" date="2021-11" db="EMBL/GenBank/DDBJ databases">
        <authorList>
            <person name="Schell T."/>
        </authorList>
    </citation>
    <scope>NUCLEOTIDE SEQUENCE</scope>
    <source>
        <strain evidence="2">M5</strain>
    </source>
</reference>